<dbReference type="InterPro" id="IPR000182">
    <property type="entry name" value="GNAT_dom"/>
</dbReference>
<feature type="domain" description="N-acetyltransferase" evidence="1">
    <location>
        <begin position="140"/>
        <end position="279"/>
    </location>
</feature>
<comment type="caution">
    <text evidence="2">The sequence shown here is derived from an EMBL/GenBank/DDBJ whole genome shotgun (WGS) entry which is preliminary data.</text>
</comment>
<dbReference type="Gene3D" id="3.40.630.30">
    <property type="match status" value="1"/>
</dbReference>
<dbReference type="RefSeq" id="WP_161050747.1">
    <property type="nucleotide sequence ID" value="NZ_WWCR01000015.1"/>
</dbReference>
<dbReference type="GO" id="GO:0016747">
    <property type="term" value="F:acyltransferase activity, transferring groups other than amino-acyl groups"/>
    <property type="evidence" value="ECO:0007669"/>
    <property type="project" value="InterPro"/>
</dbReference>
<accession>A0A7X4H1K1</accession>
<dbReference type="CDD" id="cd04301">
    <property type="entry name" value="NAT_SF"/>
    <property type="match status" value="1"/>
</dbReference>
<protein>
    <recommendedName>
        <fullName evidence="1">N-acetyltransferase domain-containing protein</fullName>
    </recommendedName>
</protein>
<dbReference type="EMBL" id="WWCR01000015">
    <property type="protein sequence ID" value="MYM73618.1"/>
    <property type="molecule type" value="Genomic_DNA"/>
</dbReference>
<dbReference type="AlphaFoldDB" id="A0A7X4H1K1"/>
<evidence type="ECO:0000259" key="1">
    <source>
        <dbReference type="PROSITE" id="PS51186"/>
    </source>
</evidence>
<reference evidence="2 3" key="1">
    <citation type="submission" date="2019-12" db="EMBL/GenBank/DDBJ databases">
        <title>Novel species isolated from a subtropical stream in China.</title>
        <authorList>
            <person name="Lu H."/>
        </authorList>
    </citation>
    <scope>NUCLEOTIDE SEQUENCE [LARGE SCALE GENOMIC DNA]</scope>
    <source>
        <strain evidence="2 3">FT134W</strain>
    </source>
</reference>
<organism evidence="2 3">
    <name type="scientific">Duganella margarita</name>
    <dbReference type="NCBI Taxonomy" id="2692170"/>
    <lineage>
        <taxon>Bacteria</taxon>
        <taxon>Pseudomonadati</taxon>
        <taxon>Pseudomonadota</taxon>
        <taxon>Betaproteobacteria</taxon>
        <taxon>Burkholderiales</taxon>
        <taxon>Oxalobacteraceae</taxon>
        <taxon>Telluria group</taxon>
        <taxon>Duganella</taxon>
    </lineage>
</organism>
<evidence type="ECO:0000313" key="3">
    <source>
        <dbReference type="Proteomes" id="UP000469734"/>
    </source>
</evidence>
<sequence>MPQNIPEAADLALSDLIELRARQALFAVAPPDCGCVILDVPGTGATLMRVPAMPAPAMNRVVGLVGDAALTEATLDWIKQAFADGGIDAFWLHAWDLPADAALRASYAAHGWHPDTQAAWLKLLLDLDAAPPAPPHHPPLRVRLARVDEAPLSGDIVCRSFGMAPMLAPWMGAMVGRPDWQVYFVCDADDAPIASAALWIDGPRAWLGMGATLPEARRQGCQQMLLAARLGAAKAAGCRVAGIETGAPAEGEPSPSLNNILRAGFRVAGRRLNYRCESA</sequence>
<dbReference type="SUPFAM" id="SSF55729">
    <property type="entry name" value="Acyl-CoA N-acyltransferases (Nat)"/>
    <property type="match status" value="1"/>
</dbReference>
<name>A0A7X4H1K1_9BURK</name>
<proteinExistence type="predicted"/>
<dbReference type="PROSITE" id="PS51186">
    <property type="entry name" value="GNAT"/>
    <property type="match status" value="1"/>
</dbReference>
<dbReference type="InterPro" id="IPR016181">
    <property type="entry name" value="Acyl_CoA_acyltransferase"/>
</dbReference>
<gene>
    <name evidence="2" type="ORF">GTP56_15610</name>
</gene>
<evidence type="ECO:0000313" key="2">
    <source>
        <dbReference type="EMBL" id="MYM73618.1"/>
    </source>
</evidence>
<dbReference type="Proteomes" id="UP000469734">
    <property type="component" value="Unassembled WGS sequence"/>
</dbReference>